<organism evidence="4">
    <name type="scientific">Schistocephalus solidus</name>
    <name type="common">Tapeworm</name>
    <dbReference type="NCBI Taxonomy" id="70667"/>
    <lineage>
        <taxon>Eukaryota</taxon>
        <taxon>Metazoa</taxon>
        <taxon>Spiralia</taxon>
        <taxon>Lophotrochozoa</taxon>
        <taxon>Platyhelminthes</taxon>
        <taxon>Cestoda</taxon>
        <taxon>Eucestoda</taxon>
        <taxon>Diphyllobothriidea</taxon>
        <taxon>Diphyllobothriidae</taxon>
        <taxon>Schistocephalus</taxon>
    </lineage>
</organism>
<keyword evidence="3" id="KW-1185">Reference proteome</keyword>
<protein>
    <submittedName>
        <fullName evidence="4">Coiled-coil domain-containing protein 13</fullName>
    </submittedName>
</protein>
<reference evidence="2 3" key="2">
    <citation type="submission" date="2018-11" db="EMBL/GenBank/DDBJ databases">
        <authorList>
            <consortium name="Pathogen Informatics"/>
        </authorList>
    </citation>
    <scope>NUCLEOTIDE SEQUENCE [LARGE SCALE GENOMIC DNA]</scope>
    <source>
        <strain evidence="2 3">NST_G2</strain>
    </source>
</reference>
<keyword evidence="1" id="KW-0175">Coiled coil</keyword>
<dbReference type="InterPro" id="IPR038929">
    <property type="entry name" value="CCDC13"/>
</dbReference>
<reference evidence="4" key="1">
    <citation type="submission" date="2016-06" db="UniProtKB">
        <authorList>
            <consortium name="WormBaseParasite"/>
        </authorList>
    </citation>
    <scope>IDENTIFICATION</scope>
</reference>
<evidence type="ECO:0000313" key="2">
    <source>
        <dbReference type="EMBL" id="VDL90821.1"/>
    </source>
</evidence>
<sequence length="399" mass="44794">MNLESQKDCLLAESSAASFGISEDLRLDIFESQINFLHVDAKRKTSSVENTQVPPLGHFPSLNPTDECMKPSAEKASHIKREDLLKKNQSLQAELYMARERNRLLCNKLREAELGLSKLSSDAKGEVKNKPNNLDVLLERLHQARQQLLTCRNANTVLSKEVKQAVKALELETGESISSISNWLAKSLNKEAPWRGRQQQICSLTARIRRLEGELRLFHPDLPKAEAFIGASVQVSPHGATDLGYELLQPVASCKVGTGTLPHLNILRSELDPRSQKPFSPIYSSQSAALKALEEENKTLKEETSQLKERLKTREARISVLNSYLSEQKEKARLLVEKGAHDHELINSLLEQKEKNVSMAKSAQADRNASEAKLRAEIERITSEWVKEVQQNKALQVGR</sequence>
<dbReference type="PANTHER" id="PTHR31935:SF1">
    <property type="entry name" value="COILED-COIL DOMAIN-CONTAINING PROTEIN 13"/>
    <property type="match status" value="1"/>
</dbReference>
<gene>
    <name evidence="2" type="ORF">SSLN_LOCUS4436</name>
</gene>
<name>A0A183SJN8_SCHSO</name>
<evidence type="ECO:0000256" key="1">
    <source>
        <dbReference type="SAM" id="Coils"/>
    </source>
</evidence>
<proteinExistence type="predicted"/>
<dbReference type="STRING" id="70667.A0A183SJN8"/>
<dbReference type="EMBL" id="UYSU01032867">
    <property type="protein sequence ID" value="VDL90821.1"/>
    <property type="molecule type" value="Genomic_DNA"/>
</dbReference>
<accession>A0A183SJN8</accession>
<evidence type="ECO:0000313" key="3">
    <source>
        <dbReference type="Proteomes" id="UP000275846"/>
    </source>
</evidence>
<dbReference type="PANTHER" id="PTHR31935">
    <property type="entry name" value="COILED-COIL DOMAIN-CONTAINING PROTEIN 13"/>
    <property type="match status" value="1"/>
</dbReference>
<dbReference type="OrthoDB" id="10258312at2759"/>
<evidence type="ECO:0000313" key="4">
    <source>
        <dbReference type="WBParaSite" id="SSLN_0000458301-mRNA-1"/>
    </source>
</evidence>
<feature type="coiled-coil region" evidence="1">
    <location>
        <begin position="283"/>
        <end position="317"/>
    </location>
</feature>
<dbReference type="WBParaSite" id="SSLN_0000458301-mRNA-1">
    <property type="protein sequence ID" value="SSLN_0000458301-mRNA-1"/>
    <property type="gene ID" value="SSLN_0000458301"/>
</dbReference>
<dbReference type="Proteomes" id="UP000275846">
    <property type="component" value="Unassembled WGS sequence"/>
</dbReference>
<dbReference type="AlphaFoldDB" id="A0A183SJN8"/>